<organism evidence="1 2">
    <name type="scientific">Marasmius crinis-equi</name>
    <dbReference type="NCBI Taxonomy" id="585013"/>
    <lineage>
        <taxon>Eukaryota</taxon>
        <taxon>Fungi</taxon>
        <taxon>Dikarya</taxon>
        <taxon>Basidiomycota</taxon>
        <taxon>Agaricomycotina</taxon>
        <taxon>Agaricomycetes</taxon>
        <taxon>Agaricomycetidae</taxon>
        <taxon>Agaricales</taxon>
        <taxon>Marasmiineae</taxon>
        <taxon>Marasmiaceae</taxon>
        <taxon>Marasmius</taxon>
    </lineage>
</organism>
<comment type="caution">
    <text evidence="1">The sequence shown here is derived from an EMBL/GenBank/DDBJ whole genome shotgun (WGS) entry which is preliminary data.</text>
</comment>
<sequence length="182" mass="20740">KLSSEDSTSSSPKELFESYITELRFFEERHACNSHANRHIGFFLTQGLATIYTDDWLIRDTLPEEELVWKSSEQFSYVTTTTNSVHKDLSHPFSEKDLDALSPHVRCAARYQELVASTIGTVCHRQNNWCLPLSLGEINAGPPWYVDWYRRVLTDAVAERCLPSFPEPSSSRHGADESFAIP</sequence>
<evidence type="ECO:0000313" key="1">
    <source>
        <dbReference type="EMBL" id="KAL0565759.1"/>
    </source>
</evidence>
<evidence type="ECO:0000313" key="2">
    <source>
        <dbReference type="Proteomes" id="UP001465976"/>
    </source>
</evidence>
<feature type="non-terminal residue" evidence="1">
    <location>
        <position position="1"/>
    </location>
</feature>
<proteinExistence type="predicted"/>
<gene>
    <name evidence="1" type="ORF">V5O48_016264</name>
</gene>
<accession>A0ABR3ES92</accession>
<keyword evidence="2" id="KW-1185">Reference proteome</keyword>
<name>A0ABR3ES92_9AGAR</name>
<dbReference type="EMBL" id="JBAHYK010002131">
    <property type="protein sequence ID" value="KAL0565759.1"/>
    <property type="molecule type" value="Genomic_DNA"/>
</dbReference>
<dbReference type="Proteomes" id="UP001465976">
    <property type="component" value="Unassembled WGS sequence"/>
</dbReference>
<protein>
    <submittedName>
        <fullName evidence="1">Uncharacterized protein</fullName>
    </submittedName>
</protein>
<reference evidence="1 2" key="1">
    <citation type="submission" date="2024-02" db="EMBL/GenBank/DDBJ databases">
        <title>A draft genome for the cacao thread blight pathogen Marasmius crinis-equi.</title>
        <authorList>
            <person name="Cohen S.P."/>
            <person name="Baruah I.K."/>
            <person name="Amoako-Attah I."/>
            <person name="Bukari Y."/>
            <person name="Meinhardt L.W."/>
            <person name="Bailey B.A."/>
        </authorList>
    </citation>
    <scope>NUCLEOTIDE SEQUENCE [LARGE SCALE GENOMIC DNA]</scope>
    <source>
        <strain evidence="1 2">GH-76</strain>
    </source>
</reference>